<dbReference type="AlphaFoldDB" id="A0A238V7B7"/>
<reference evidence="3" key="1">
    <citation type="submission" date="2017-06" db="EMBL/GenBank/DDBJ databases">
        <authorList>
            <person name="Varghese N."/>
            <person name="Submissions S."/>
        </authorList>
    </citation>
    <scope>NUCLEOTIDE SEQUENCE [LARGE SCALE GENOMIC DNA]</scope>
    <source>
        <strain evidence="3">DSM 28041</strain>
    </source>
</reference>
<accession>A0A238V7B7</accession>
<dbReference type="EMBL" id="FZNS01000001">
    <property type="protein sequence ID" value="SNR29419.1"/>
    <property type="molecule type" value="Genomic_DNA"/>
</dbReference>
<evidence type="ECO:0000313" key="3">
    <source>
        <dbReference type="Proteomes" id="UP000198310"/>
    </source>
</evidence>
<dbReference type="Pfam" id="PF13380">
    <property type="entry name" value="CoA_binding_2"/>
    <property type="match status" value="1"/>
</dbReference>
<keyword evidence="3" id="KW-1185">Reference proteome</keyword>
<name>A0A238V7B7_9BACT</name>
<proteinExistence type="predicted"/>
<feature type="domain" description="CoA-binding" evidence="1">
    <location>
        <begin position="12"/>
        <end position="124"/>
    </location>
</feature>
<protein>
    <recommendedName>
        <fullName evidence="1">CoA-binding domain-containing protein</fullName>
    </recommendedName>
</protein>
<dbReference type="Proteomes" id="UP000198310">
    <property type="component" value="Unassembled WGS sequence"/>
</dbReference>
<dbReference type="Gene3D" id="3.40.50.720">
    <property type="entry name" value="NAD(P)-binding Rossmann-like Domain"/>
    <property type="match status" value="1"/>
</dbReference>
<evidence type="ECO:0000313" key="2">
    <source>
        <dbReference type="EMBL" id="SNR29419.1"/>
    </source>
</evidence>
<gene>
    <name evidence="2" type="ORF">SAMN06269173_101138</name>
</gene>
<sequence>MCLSVKHLFPMKKTLVLGASDNPSRYSFRAVHQLKNHGHEVVPVGIRKGQVAGLPIHTDRPQSEDIDTVTLYVGPQNQPGWYDYILDLNPKRIIFNPGTENPELEHLAQERGIRTEEACTLVMLSVGQY</sequence>
<dbReference type="InterPro" id="IPR036291">
    <property type="entry name" value="NAD(P)-bd_dom_sf"/>
</dbReference>
<organism evidence="2 3">
    <name type="scientific">Hymenobacter mucosus</name>
    <dbReference type="NCBI Taxonomy" id="1411120"/>
    <lineage>
        <taxon>Bacteria</taxon>
        <taxon>Pseudomonadati</taxon>
        <taxon>Bacteroidota</taxon>
        <taxon>Cytophagia</taxon>
        <taxon>Cytophagales</taxon>
        <taxon>Hymenobacteraceae</taxon>
        <taxon>Hymenobacter</taxon>
    </lineage>
</organism>
<dbReference type="SUPFAM" id="SSF51735">
    <property type="entry name" value="NAD(P)-binding Rossmann-fold domains"/>
    <property type="match status" value="1"/>
</dbReference>
<evidence type="ECO:0000259" key="1">
    <source>
        <dbReference type="Pfam" id="PF13380"/>
    </source>
</evidence>
<dbReference type="InterPro" id="IPR003781">
    <property type="entry name" value="CoA-bd"/>
</dbReference>